<accession>A0A8S5SMG9</accession>
<reference evidence="2" key="1">
    <citation type="journal article" date="2021" name="Proc. Natl. Acad. Sci. U.S.A.">
        <title>A Catalog of Tens of Thousands of Viruses from Human Metagenomes Reveals Hidden Associations with Chronic Diseases.</title>
        <authorList>
            <person name="Tisza M.J."/>
            <person name="Buck C.B."/>
        </authorList>
    </citation>
    <scope>NUCLEOTIDE SEQUENCE</scope>
    <source>
        <strain evidence="2">CtPoO4</strain>
    </source>
</reference>
<dbReference type="EMBL" id="BK032629">
    <property type="protein sequence ID" value="DAF52158.1"/>
    <property type="molecule type" value="Genomic_DNA"/>
</dbReference>
<keyword evidence="1" id="KW-0472">Membrane</keyword>
<keyword evidence="1" id="KW-0812">Transmembrane</keyword>
<proteinExistence type="predicted"/>
<feature type="transmembrane region" description="Helical" evidence="1">
    <location>
        <begin position="6"/>
        <end position="27"/>
    </location>
</feature>
<feature type="transmembrane region" description="Helical" evidence="1">
    <location>
        <begin position="39"/>
        <end position="61"/>
    </location>
</feature>
<keyword evidence="1" id="KW-1133">Transmembrane helix</keyword>
<evidence type="ECO:0000313" key="2">
    <source>
        <dbReference type="EMBL" id="DAF52158.1"/>
    </source>
</evidence>
<sequence>MTLYQYITAPTVACNVILCNYSCVNAFSVCKPFKYRFVFVELLCSLLTLQIYGFILIYMLIER</sequence>
<protein>
    <submittedName>
        <fullName evidence="2">Uncharacterized protein</fullName>
    </submittedName>
</protein>
<organism evidence="2">
    <name type="scientific">Myoviridae sp. ctPoO4</name>
    <dbReference type="NCBI Taxonomy" id="2827685"/>
    <lineage>
        <taxon>Viruses</taxon>
        <taxon>Duplodnaviria</taxon>
        <taxon>Heunggongvirae</taxon>
        <taxon>Uroviricota</taxon>
        <taxon>Caudoviricetes</taxon>
    </lineage>
</organism>
<evidence type="ECO:0000256" key="1">
    <source>
        <dbReference type="SAM" id="Phobius"/>
    </source>
</evidence>
<name>A0A8S5SMG9_9CAUD</name>